<dbReference type="Proteomes" id="UP001064489">
    <property type="component" value="Chromosome 5"/>
</dbReference>
<reference evidence="2" key="2">
    <citation type="submission" date="2023-02" db="EMBL/GenBank/DDBJ databases">
        <authorList>
            <person name="Swenson N.G."/>
            <person name="Wegrzyn J.L."/>
            <person name="Mcevoy S.L."/>
        </authorList>
    </citation>
    <scope>NUCLEOTIDE SEQUENCE</scope>
    <source>
        <strain evidence="2">91603</strain>
        <tissue evidence="2">Leaf</tissue>
    </source>
</reference>
<dbReference type="GO" id="GO:0006952">
    <property type="term" value="P:defense response"/>
    <property type="evidence" value="ECO:0007669"/>
    <property type="project" value="UniProtKB-KW"/>
</dbReference>
<dbReference type="Gene3D" id="3.80.10.10">
    <property type="entry name" value="Ribonuclease Inhibitor"/>
    <property type="match status" value="1"/>
</dbReference>
<name>A0AAD5ITH0_ACENE</name>
<evidence type="ECO:0008006" key="4">
    <source>
        <dbReference type="Google" id="ProtNLM"/>
    </source>
</evidence>
<keyword evidence="1" id="KW-0611">Plant defense</keyword>
<dbReference type="InterPro" id="IPR032675">
    <property type="entry name" value="LRR_dom_sf"/>
</dbReference>
<dbReference type="PANTHER" id="PTHR36766:SF40">
    <property type="entry name" value="DISEASE RESISTANCE PROTEIN RGA3"/>
    <property type="match status" value="1"/>
</dbReference>
<dbReference type="EMBL" id="JAJSOW010000102">
    <property type="protein sequence ID" value="KAI9176493.1"/>
    <property type="molecule type" value="Genomic_DNA"/>
</dbReference>
<gene>
    <name evidence="2" type="ORF">LWI28_003526</name>
</gene>
<dbReference type="SUPFAM" id="SSF52058">
    <property type="entry name" value="L domain-like"/>
    <property type="match status" value="1"/>
</dbReference>
<evidence type="ECO:0000313" key="2">
    <source>
        <dbReference type="EMBL" id="KAI9176493.1"/>
    </source>
</evidence>
<organism evidence="2 3">
    <name type="scientific">Acer negundo</name>
    <name type="common">Box elder</name>
    <dbReference type="NCBI Taxonomy" id="4023"/>
    <lineage>
        <taxon>Eukaryota</taxon>
        <taxon>Viridiplantae</taxon>
        <taxon>Streptophyta</taxon>
        <taxon>Embryophyta</taxon>
        <taxon>Tracheophyta</taxon>
        <taxon>Spermatophyta</taxon>
        <taxon>Magnoliopsida</taxon>
        <taxon>eudicotyledons</taxon>
        <taxon>Gunneridae</taxon>
        <taxon>Pentapetalae</taxon>
        <taxon>rosids</taxon>
        <taxon>malvids</taxon>
        <taxon>Sapindales</taxon>
        <taxon>Sapindaceae</taxon>
        <taxon>Hippocastanoideae</taxon>
        <taxon>Acereae</taxon>
        <taxon>Acer</taxon>
    </lineage>
</organism>
<sequence length="236" mass="26852">MLCDPYVPLVDEKEEILQWQGLRHRFQYLILKDCVCLEKLPQALHSLSFLRKICIVNCRNVVSFAEVGLPTQLKSVLIESCDALEFLPKSWMDSTSLQQLFIGDCKSLTYIARNQLPLNLKVLEIRSCDNLQTLMKVPAIGVCPSTTSSMTKSELPDTLEYVRIYYCSNLASLSSSGVVFFLEGGLPPTNLRQLRLRNSYREEDGNSTHLSPRGQQQFPVEFVCKVLFLDLHQSNE</sequence>
<evidence type="ECO:0000256" key="1">
    <source>
        <dbReference type="ARBA" id="ARBA00022821"/>
    </source>
</evidence>
<dbReference type="AlphaFoldDB" id="A0AAD5ITH0"/>
<protein>
    <recommendedName>
        <fullName evidence="4">Disease resistance protein</fullName>
    </recommendedName>
</protein>
<reference evidence="2" key="1">
    <citation type="journal article" date="2022" name="Plant J.">
        <title>Strategies of tolerance reflected in two North American maple genomes.</title>
        <authorList>
            <person name="McEvoy S.L."/>
            <person name="Sezen U.U."/>
            <person name="Trouern-Trend A."/>
            <person name="McMahon S.M."/>
            <person name="Schaberg P.G."/>
            <person name="Yang J."/>
            <person name="Wegrzyn J.L."/>
            <person name="Swenson N.G."/>
        </authorList>
    </citation>
    <scope>NUCLEOTIDE SEQUENCE</scope>
    <source>
        <strain evidence="2">91603</strain>
    </source>
</reference>
<keyword evidence="3" id="KW-1185">Reference proteome</keyword>
<evidence type="ECO:0000313" key="3">
    <source>
        <dbReference type="Proteomes" id="UP001064489"/>
    </source>
</evidence>
<proteinExistence type="predicted"/>
<dbReference type="PANTHER" id="PTHR36766">
    <property type="entry name" value="PLANT BROAD-SPECTRUM MILDEW RESISTANCE PROTEIN RPW8"/>
    <property type="match status" value="1"/>
</dbReference>
<comment type="caution">
    <text evidence="2">The sequence shown here is derived from an EMBL/GenBank/DDBJ whole genome shotgun (WGS) entry which is preliminary data.</text>
</comment>
<accession>A0AAD5ITH0</accession>